<name>A0A1G9ZMM0_9FIRM</name>
<reference evidence="10" key="1">
    <citation type="submission" date="2016-10" db="EMBL/GenBank/DDBJ databases">
        <authorList>
            <person name="Varghese N."/>
            <person name="Submissions S."/>
        </authorList>
    </citation>
    <scope>NUCLEOTIDE SEQUENCE [LARGE SCALE GENOMIC DNA]</scope>
    <source>
        <strain evidence="10">M83</strain>
    </source>
</reference>
<dbReference type="SUPFAM" id="SSF53649">
    <property type="entry name" value="Alkaline phosphatase-like"/>
    <property type="match status" value="1"/>
</dbReference>
<dbReference type="EMBL" id="FNHZ01000008">
    <property type="protein sequence ID" value="SDN21896.1"/>
    <property type="molecule type" value="Genomic_DNA"/>
</dbReference>
<dbReference type="Proteomes" id="UP000187651">
    <property type="component" value="Unassembled WGS sequence"/>
</dbReference>
<evidence type="ECO:0000259" key="8">
    <source>
        <dbReference type="Pfam" id="PF00884"/>
    </source>
</evidence>
<gene>
    <name evidence="9" type="ORF">SAMN05216544_2189</name>
</gene>
<proteinExistence type="predicted"/>
<evidence type="ECO:0000256" key="7">
    <source>
        <dbReference type="SAM" id="Phobius"/>
    </source>
</evidence>
<dbReference type="AlphaFoldDB" id="A0A1G9ZMM0"/>
<evidence type="ECO:0000313" key="9">
    <source>
        <dbReference type="EMBL" id="SDN21896.1"/>
    </source>
</evidence>
<evidence type="ECO:0000256" key="3">
    <source>
        <dbReference type="ARBA" id="ARBA00022475"/>
    </source>
</evidence>
<protein>
    <submittedName>
        <fullName evidence="9">Phosphoglycerol transferase MdoB</fullName>
    </submittedName>
</protein>
<evidence type="ECO:0000313" key="10">
    <source>
        <dbReference type="Proteomes" id="UP000187651"/>
    </source>
</evidence>
<dbReference type="RefSeq" id="WP_074522158.1">
    <property type="nucleotide sequence ID" value="NZ_FNHZ01000008.1"/>
</dbReference>
<evidence type="ECO:0000256" key="5">
    <source>
        <dbReference type="ARBA" id="ARBA00022989"/>
    </source>
</evidence>
<evidence type="ECO:0000256" key="1">
    <source>
        <dbReference type="ARBA" id="ARBA00004651"/>
    </source>
</evidence>
<keyword evidence="10" id="KW-1185">Reference proteome</keyword>
<dbReference type="Pfam" id="PF00884">
    <property type="entry name" value="Sulfatase"/>
    <property type="match status" value="1"/>
</dbReference>
<keyword evidence="5 7" id="KW-1133">Transmembrane helix</keyword>
<dbReference type="InterPro" id="IPR050448">
    <property type="entry name" value="OpgB/LTA_synthase_biosynth"/>
</dbReference>
<dbReference type="CDD" id="cd16015">
    <property type="entry name" value="LTA_synthase"/>
    <property type="match status" value="1"/>
</dbReference>
<feature type="domain" description="Sulfatase N-terminal" evidence="8">
    <location>
        <begin position="255"/>
        <end position="520"/>
    </location>
</feature>
<comment type="pathway">
    <text evidence="2">Cell wall biogenesis; lipoteichoic acid biosynthesis.</text>
</comment>
<evidence type="ECO:0000256" key="6">
    <source>
        <dbReference type="ARBA" id="ARBA00023136"/>
    </source>
</evidence>
<feature type="transmembrane region" description="Helical" evidence="7">
    <location>
        <begin position="126"/>
        <end position="151"/>
    </location>
</feature>
<accession>A0A1G9ZMM0</accession>
<dbReference type="PANTHER" id="PTHR47371">
    <property type="entry name" value="LIPOTEICHOIC ACID SYNTHASE"/>
    <property type="match status" value="1"/>
</dbReference>
<sequence>MDKIKDLKVWKVLKNFFKKIWTYDIIHPICYSIIVTMVIECLNKRNLSGIWMPFTSPVIFLVNMLIIASCLSIGMMFKKRAFVYTLISVGWLGLAVTNFIVKSTRKTPFTAMDFLLIDDAVKVAPMYLTFINIVFIIVLIVVVIALLIILFRKTGKVETELSRRRFFLFGFFQSALVILFTYATIATLLLHNVMGTDFGNLSNAFQNYGFTYCFTTSVLNRGVSKDSDYSEEYVENLKETIDSTTTDEVTAQETPNIIFLQLESFFDPTEINGLEVSEQVLPNFNRLQSEFTSGYLSVPVFGAGTVNTEFEVQTGMNLDDFGPGEYPYKTVLQNKVCESAAYALKNLGYTTHVVHNNDATFYTRNKVFTHLGYDTFTPIEYMDGIELTPNGNWAKDEILTEYIEKALNSTDGSDYVYTISVEGHGDYPNEYPEGYTPEITIDNFPDSENQTGFEYYVNMIHDMDKFIGELTDMLSQRDEKTVLVMYGDHLPTFNLTDSDMKHNSIYETEYVMWSNFDMEKEDVDLEAYQLTAYVFERLGISEGNIFKYHQTSHDSEDYLKNLTILEYDILYGDQDIYEGESPYTATNLHYGLDTISITGTYEYDGDLYVEGTYFNDYSTVLINNKKYTTEKINDRLLKVENASVNEGDIVSVAQIDSDGTELSRVMYTVPASTNEDALDERFLRLAA</sequence>
<dbReference type="InterPro" id="IPR017850">
    <property type="entry name" value="Alkaline_phosphatase_core_sf"/>
</dbReference>
<feature type="transmembrane region" description="Helical" evidence="7">
    <location>
        <begin position="20"/>
        <end position="39"/>
    </location>
</feature>
<evidence type="ECO:0000256" key="2">
    <source>
        <dbReference type="ARBA" id="ARBA00004936"/>
    </source>
</evidence>
<organism evidence="9 10">
    <name type="scientific">Lachnospira pectinoschiza</name>
    <dbReference type="NCBI Taxonomy" id="28052"/>
    <lineage>
        <taxon>Bacteria</taxon>
        <taxon>Bacillati</taxon>
        <taxon>Bacillota</taxon>
        <taxon>Clostridia</taxon>
        <taxon>Lachnospirales</taxon>
        <taxon>Lachnospiraceae</taxon>
        <taxon>Lachnospira</taxon>
    </lineage>
</organism>
<keyword evidence="9" id="KW-0808">Transferase</keyword>
<keyword evidence="6 7" id="KW-0472">Membrane</keyword>
<dbReference type="GO" id="GO:0005886">
    <property type="term" value="C:plasma membrane"/>
    <property type="evidence" value="ECO:0007669"/>
    <property type="project" value="UniProtKB-SubCell"/>
</dbReference>
<feature type="transmembrane region" description="Helical" evidence="7">
    <location>
        <begin position="51"/>
        <end position="74"/>
    </location>
</feature>
<keyword evidence="3" id="KW-1003">Cell membrane</keyword>
<dbReference type="PANTHER" id="PTHR47371:SF3">
    <property type="entry name" value="PHOSPHOGLYCEROL TRANSFERASE I"/>
    <property type="match status" value="1"/>
</dbReference>
<evidence type="ECO:0000256" key="4">
    <source>
        <dbReference type="ARBA" id="ARBA00022692"/>
    </source>
</evidence>
<dbReference type="GO" id="GO:0016740">
    <property type="term" value="F:transferase activity"/>
    <property type="evidence" value="ECO:0007669"/>
    <property type="project" value="UniProtKB-KW"/>
</dbReference>
<keyword evidence="4 7" id="KW-0812">Transmembrane</keyword>
<feature type="transmembrane region" description="Helical" evidence="7">
    <location>
        <begin position="81"/>
        <end position="101"/>
    </location>
</feature>
<dbReference type="InterPro" id="IPR000917">
    <property type="entry name" value="Sulfatase_N"/>
</dbReference>
<comment type="subcellular location">
    <subcellularLocation>
        <location evidence="1">Cell membrane</location>
        <topology evidence="1">Multi-pass membrane protein</topology>
    </subcellularLocation>
</comment>
<feature type="transmembrane region" description="Helical" evidence="7">
    <location>
        <begin position="166"/>
        <end position="190"/>
    </location>
</feature>
<dbReference type="Gene3D" id="3.40.720.10">
    <property type="entry name" value="Alkaline Phosphatase, subunit A"/>
    <property type="match status" value="1"/>
</dbReference>
<dbReference type="OrthoDB" id="243547at2"/>